<reference evidence="2 3" key="1">
    <citation type="submission" date="2017-09" db="EMBL/GenBank/DDBJ databases">
        <title>Bacterial strain isolated from the female urinary microbiota.</title>
        <authorList>
            <person name="Thomas-White K."/>
            <person name="Kumar N."/>
            <person name="Forster S."/>
            <person name="Putonti C."/>
            <person name="Lawley T."/>
            <person name="Wolfe A.J."/>
        </authorList>
    </citation>
    <scope>NUCLEOTIDE SEQUENCE [LARGE SCALE GENOMIC DNA]</scope>
    <source>
        <strain evidence="2 3">UMB0744</strain>
    </source>
</reference>
<keyword evidence="1" id="KW-0175">Coiled coil</keyword>
<name>A0ABX4US40_9ACTO</name>
<evidence type="ECO:0000256" key="1">
    <source>
        <dbReference type="SAM" id="Coils"/>
    </source>
</evidence>
<proteinExistence type="predicted"/>
<sequence length="153" mass="17858">MGIKKNPFGVGYSGGGKIEEIRTCQCCQIEFIWTGTKDIYSQIPICSHCRKHSLHSPQQKLDALSEHQQRLVEAVQRARKMARNLKRENEELEQEIQNRRRQTAAALESRNRYQGVVEELEAIHYAKDGHCACKKRHCDVLRIIKKHSESYYY</sequence>
<feature type="coiled-coil region" evidence="1">
    <location>
        <begin position="64"/>
        <end position="109"/>
    </location>
</feature>
<accession>A0ABX4US40</accession>
<keyword evidence="3" id="KW-1185">Reference proteome</keyword>
<evidence type="ECO:0000313" key="3">
    <source>
        <dbReference type="Proteomes" id="UP000243201"/>
    </source>
</evidence>
<comment type="caution">
    <text evidence="2">The sequence shown here is derived from an EMBL/GenBank/DDBJ whole genome shotgun (WGS) entry which is preliminary data.</text>
</comment>
<protein>
    <submittedName>
        <fullName evidence="2">Uncharacterized protein</fullName>
    </submittedName>
</protein>
<dbReference type="EMBL" id="PNGC01000001">
    <property type="protein sequence ID" value="PMB90791.1"/>
    <property type="molecule type" value="Genomic_DNA"/>
</dbReference>
<dbReference type="Proteomes" id="UP000243201">
    <property type="component" value="Unassembled WGS sequence"/>
</dbReference>
<gene>
    <name evidence="2" type="ORF">CJ240_03490</name>
</gene>
<organism evidence="2 3">
    <name type="scientific">Varibaculum cambriense</name>
    <dbReference type="NCBI Taxonomy" id="184870"/>
    <lineage>
        <taxon>Bacteria</taxon>
        <taxon>Bacillati</taxon>
        <taxon>Actinomycetota</taxon>
        <taxon>Actinomycetes</taxon>
        <taxon>Actinomycetales</taxon>
        <taxon>Actinomycetaceae</taxon>
        <taxon>Varibaculum</taxon>
    </lineage>
</organism>
<evidence type="ECO:0000313" key="2">
    <source>
        <dbReference type="EMBL" id="PMB90791.1"/>
    </source>
</evidence>